<organism evidence="1 2">
    <name type="scientific">Lactuca saligna</name>
    <name type="common">Willowleaf lettuce</name>
    <dbReference type="NCBI Taxonomy" id="75948"/>
    <lineage>
        <taxon>Eukaryota</taxon>
        <taxon>Viridiplantae</taxon>
        <taxon>Streptophyta</taxon>
        <taxon>Embryophyta</taxon>
        <taxon>Tracheophyta</taxon>
        <taxon>Spermatophyta</taxon>
        <taxon>Magnoliopsida</taxon>
        <taxon>eudicotyledons</taxon>
        <taxon>Gunneridae</taxon>
        <taxon>Pentapetalae</taxon>
        <taxon>asterids</taxon>
        <taxon>campanulids</taxon>
        <taxon>Asterales</taxon>
        <taxon>Asteraceae</taxon>
        <taxon>Cichorioideae</taxon>
        <taxon>Cichorieae</taxon>
        <taxon>Lactucinae</taxon>
        <taxon>Lactuca</taxon>
    </lineage>
</organism>
<keyword evidence="2" id="KW-1185">Reference proteome</keyword>
<gene>
    <name evidence="1" type="ORF">LSALG_LOCUS33611</name>
</gene>
<reference evidence="1" key="1">
    <citation type="submission" date="2023-04" db="EMBL/GenBank/DDBJ databases">
        <authorList>
            <person name="Vijverberg K."/>
            <person name="Xiong W."/>
            <person name="Schranz E."/>
        </authorList>
    </citation>
    <scope>NUCLEOTIDE SEQUENCE</scope>
</reference>
<dbReference type="Proteomes" id="UP001177003">
    <property type="component" value="Chromosome 7"/>
</dbReference>
<protein>
    <submittedName>
        <fullName evidence="1">Uncharacterized protein</fullName>
    </submittedName>
</protein>
<accession>A0AA35ZL33</accession>
<evidence type="ECO:0000313" key="1">
    <source>
        <dbReference type="EMBL" id="CAI9294638.1"/>
    </source>
</evidence>
<dbReference type="EMBL" id="OX465083">
    <property type="protein sequence ID" value="CAI9294638.1"/>
    <property type="molecule type" value="Genomic_DNA"/>
</dbReference>
<name>A0AA35ZL33_LACSI</name>
<dbReference type="AlphaFoldDB" id="A0AA35ZL33"/>
<evidence type="ECO:0000313" key="2">
    <source>
        <dbReference type="Proteomes" id="UP001177003"/>
    </source>
</evidence>
<sequence length="167" mass="18997">MHEPNTTLFSSQSTEAERIVQEDEPNDDDIMVFFFDDLQFDPEEDNVPDNMIMSSIEKQQVERLEFHAKCFEYDIQKLHDVAKEHHELFVEQVKTLKEFVDLKMAEIKSEIKTNIKTELTPILELVLLLPTNAPPAKQVSKTGDKGCGVGTLKDSEKGVVVGKLMST</sequence>
<proteinExistence type="predicted"/>